<feature type="region of interest" description="Disordered" evidence="2">
    <location>
        <begin position="206"/>
        <end position="257"/>
    </location>
</feature>
<organism evidence="4 5">
    <name type="scientific">Kryptolebias marmoratus</name>
    <name type="common">Mangrove killifish</name>
    <name type="synonym">Rivulus marmoratus</name>
    <dbReference type="NCBI Taxonomy" id="37003"/>
    <lineage>
        <taxon>Eukaryota</taxon>
        <taxon>Metazoa</taxon>
        <taxon>Chordata</taxon>
        <taxon>Craniata</taxon>
        <taxon>Vertebrata</taxon>
        <taxon>Euteleostomi</taxon>
        <taxon>Actinopterygii</taxon>
        <taxon>Neopterygii</taxon>
        <taxon>Teleostei</taxon>
        <taxon>Neoteleostei</taxon>
        <taxon>Acanthomorphata</taxon>
        <taxon>Ovalentaria</taxon>
        <taxon>Atherinomorphae</taxon>
        <taxon>Cyprinodontiformes</taxon>
        <taxon>Rivulidae</taxon>
        <taxon>Kryptolebias</taxon>
    </lineage>
</organism>
<evidence type="ECO:0000256" key="1">
    <source>
        <dbReference type="ARBA" id="ARBA00038142"/>
    </source>
</evidence>
<evidence type="ECO:0000256" key="2">
    <source>
        <dbReference type="SAM" id="MobiDB-lite"/>
    </source>
</evidence>
<dbReference type="InterPro" id="IPR048839">
    <property type="entry name" value="SPATA2_PUB-like"/>
</dbReference>
<feature type="compositionally biased region" description="Polar residues" evidence="2">
    <location>
        <begin position="498"/>
        <end position="522"/>
    </location>
</feature>
<feature type="compositionally biased region" description="Basic and acidic residues" evidence="2">
    <location>
        <begin position="324"/>
        <end position="333"/>
    </location>
</feature>
<keyword evidence="5" id="KW-1185">Reference proteome</keyword>
<dbReference type="Gene3D" id="1.20.58.2190">
    <property type="match status" value="1"/>
</dbReference>
<dbReference type="Proteomes" id="UP000264800">
    <property type="component" value="Unplaced"/>
</dbReference>
<dbReference type="GeneID" id="108242277"/>
<dbReference type="STRING" id="37003.ENSKMAP00000019429"/>
<dbReference type="OMA" id="LLPDKPH"/>
<dbReference type="GO" id="GO:0005737">
    <property type="term" value="C:cytoplasm"/>
    <property type="evidence" value="ECO:0007669"/>
    <property type="project" value="TreeGrafter"/>
</dbReference>
<reference evidence="4" key="1">
    <citation type="submission" date="2025-08" db="UniProtKB">
        <authorList>
            <consortium name="Ensembl"/>
        </authorList>
    </citation>
    <scope>IDENTIFICATION</scope>
</reference>
<feature type="domain" description="Spermatogenesis-associated protein 2 PUB-like" evidence="3">
    <location>
        <begin position="35"/>
        <end position="209"/>
    </location>
</feature>
<dbReference type="Ensembl" id="ENSKMAT00000019693.1">
    <property type="protein sequence ID" value="ENSKMAP00000019429.1"/>
    <property type="gene ID" value="ENSKMAG00000014451.1"/>
</dbReference>
<dbReference type="GeneTree" id="ENSGT00530000063956"/>
<protein>
    <submittedName>
        <fullName evidence="4">Uncharacterized LOC108242277</fullName>
    </submittedName>
</protein>
<feature type="compositionally biased region" description="Basic and acidic residues" evidence="2">
    <location>
        <begin position="206"/>
        <end position="238"/>
    </location>
</feature>
<evidence type="ECO:0000313" key="4">
    <source>
        <dbReference type="Ensembl" id="ENSKMAP00000019429.1"/>
    </source>
</evidence>
<dbReference type="RefSeq" id="XP_017282514.1">
    <property type="nucleotide sequence ID" value="XM_017427025.3"/>
</dbReference>
<sequence>MMDGGAAGAAGGGGQAGYPCQDLYKDYLSWYLQQGPEARPGQDSELHKKAARFLRGGQAELARTFTLLPFQQAVAERCGGGSAGCRRHLTAFIRAAEVLETICVNLFLQPWRKEIKTLKTFTGAYVYCLLPVFSSSTLQSVLASIGYLPHNDASQSEFRLSADADPKTAMQLGFELLLARVLCYNVLDLLLEDQLGPQEWLEALQRREQPAKETDHTEKKTVLDDMKDNEEKKDKEEVSVDLESGPASKPQPKPRCYHLSSVDQSVMEMQRIYPDLAFRGRPLMTEQLHRAHGATGSKKVPHQAAVSKRDSIRGSQAGAPTLLSRDDFSKVDKSAGISERTSGSAEENDGRSTTTSDASATDENRVDDGLSGPQAISLYITLRAGSKVKPRLKPEKPPSIEEDPAETQHPGGENVRVARQEFQSSSSGDEEQELRELSERMGHLHVREDKAEAKRTKREEGARGERRQKERGAVKPNLKTQEMEMNEVVGHDPGRYAKSSQPDWMLGSEQSQPSVLTESSADCLSCRGVQEGKGSGRDPKGQAEEKQVTLC</sequence>
<feature type="compositionally biased region" description="Basic and acidic residues" evidence="2">
    <location>
        <begin position="434"/>
        <end position="473"/>
    </location>
</feature>
<reference evidence="4" key="2">
    <citation type="submission" date="2025-09" db="UniProtKB">
        <authorList>
            <consortium name="Ensembl"/>
        </authorList>
    </citation>
    <scope>IDENTIFICATION</scope>
</reference>
<dbReference type="Pfam" id="PF21388">
    <property type="entry name" value="SPATA2_PUB-like"/>
    <property type="match status" value="1"/>
</dbReference>
<feature type="compositionally biased region" description="Basic and acidic residues" evidence="2">
    <location>
        <begin position="534"/>
        <end position="551"/>
    </location>
</feature>
<name>A0A3Q3B5K8_KRYMA</name>
<dbReference type="OrthoDB" id="9837000at2759"/>
<proteinExistence type="inferred from homology"/>
<dbReference type="KEGG" id="kmr:108242277"/>
<dbReference type="AlphaFoldDB" id="A0A3Q3B5K8"/>
<feature type="compositionally biased region" description="Low complexity" evidence="2">
    <location>
        <begin position="352"/>
        <end position="361"/>
    </location>
</feature>
<evidence type="ECO:0000313" key="5">
    <source>
        <dbReference type="Proteomes" id="UP000264800"/>
    </source>
</evidence>
<comment type="similarity">
    <text evidence="1">Belongs to the SPATA2 family.</text>
</comment>
<dbReference type="PANTHER" id="PTHR15326">
    <property type="entry name" value="SPERMATOGENESIS-ASSOCIATED PROTEIN 2/TAMOZHENNIC"/>
    <property type="match status" value="1"/>
</dbReference>
<feature type="region of interest" description="Disordered" evidence="2">
    <location>
        <begin position="290"/>
        <end position="551"/>
    </location>
</feature>
<evidence type="ECO:0000259" key="3">
    <source>
        <dbReference type="Pfam" id="PF21388"/>
    </source>
</evidence>
<dbReference type="PANTHER" id="PTHR15326:SF9">
    <property type="entry name" value="SPERMATOGENESIS-ASSOCIATED PROTEIN 2"/>
    <property type="match status" value="1"/>
</dbReference>
<accession>A0A3Q3B5K8</accession>